<name>A0A364Y4R0_9BACT</name>
<dbReference type="Gene3D" id="1.20.1260.10">
    <property type="match status" value="1"/>
</dbReference>
<protein>
    <submittedName>
        <fullName evidence="2">Aldehyde dehydrogenase</fullName>
    </submittedName>
</protein>
<accession>A0A364Y4R0</accession>
<dbReference type="InterPro" id="IPR011971">
    <property type="entry name" value="CHP02284"/>
</dbReference>
<dbReference type="EMBL" id="QMFY01000003">
    <property type="protein sequence ID" value="RAW01766.1"/>
    <property type="molecule type" value="Genomic_DNA"/>
</dbReference>
<dbReference type="InterPro" id="IPR019052">
    <property type="entry name" value="DUF2383"/>
</dbReference>
<evidence type="ECO:0000313" key="2">
    <source>
        <dbReference type="EMBL" id="RAW01766.1"/>
    </source>
</evidence>
<evidence type="ECO:0000313" key="3">
    <source>
        <dbReference type="Proteomes" id="UP000251889"/>
    </source>
</evidence>
<reference evidence="2 3" key="1">
    <citation type="submission" date="2018-06" db="EMBL/GenBank/DDBJ databases">
        <title>Chryseolinea flavus sp. nov., a member of the phylum Bacteroidetes isolated from soil.</title>
        <authorList>
            <person name="Li Y."/>
            <person name="Wang J."/>
        </authorList>
    </citation>
    <scope>NUCLEOTIDE SEQUENCE [LARGE SCALE GENOMIC DNA]</scope>
    <source>
        <strain evidence="2 3">SDU1-6</strain>
    </source>
</reference>
<evidence type="ECO:0000259" key="1">
    <source>
        <dbReference type="Pfam" id="PF09537"/>
    </source>
</evidence>
<dbReference type="PIRSF" id="PIRSF029477">
    <property type="entry name" value="UCP029477"/>
    <property type="match status" value="1"/>
</dbReference>
<dbReference type="InterPro" id="IPR012347">
    <property type="entry name" value="Ferritin-like"/>
</dbReference>
<dbReference type="InterPro" id="IPR016920">
    <property type="entry name" value="UCP029477"/>
</dbReference>
<proteinExistence type="predicted"/>
<dbReference type="NCBIfam" id="TIGR02284">
    <property type="entry name" value="PA2169 family four-helix-bundle protein"/>
    <property type="match status" value="1"/>
</dbReference>
<dbReference type="InterPro" id="IPR009078">
    <property type="entry name" value="Ferritin-like_SF"/>
</dbReference>
<dbReference type="AlphaFoldDB" id="A0A364Y4R0"/>
<dbReference type="RefSeq" id="WP_112746506.1">
    <property type="nucleotide sequence ID" value="NZ_QMFY01000003.1"/>
</dbReference>
<dbReference type="OrthoDB" id="282393at2"/>
<comment type="caution">
    <text evidence="2">The sequence shown here is derived from an EMBL/GenBank/DDBJ whole genome shotgun (WGS) entry which is preliminary data.</text>
</comment>
<feature type="domain" description="DUF2383" evidence="1">
    <location>
        <begin position="10"/>
        <end position="121"/>
    </location>
</feature>
<gene>
    <name evidence="2" type="ORF">DQQ10_08965</name>
</gene>
<keyword evidence="3" id="KW-1185">Reference proteome</keyword>
<sequence>MEQAKEIERVIGVLNDLIKINQDRISGYEKAASEIQDTMEAEIKSMYFQHSEESRGFKDSLTESVTRLGGRPADNSTIAGTIYRAWMDVKATFSGDDTVASLQSCEFGEDAALKAYREALDEKSAMPAGVRSLVESQYESLKASHNRVKRYRDEYAAAHK</sequence>
<dbReference type="SUPFAM" id="SSF47240">
    <property type="entry name" value="Ferritin-like"/>
    <property type="match status" value="1"/>
</dbReference>
<organism evidence="2 3">
    <name type="scientific">Pseudochryseolinea flava</name>
    <dbReference type="NCBI Taxonomy" id="2059302"/>
    <lineage>
        <taxon>Bacteria</taxon>
        <taxon>Pseudomonadati</taxon>
        <taxon>Bacteroidota</taxon>
        <taxon>Cytophagia</taxon>
        <taxon>Cytophagales</taxon>
        <taxon>Fulvivirgaceae</taxon>
        <taxon>Pseudochryseolinea</taxon>
    </lineage>
</organism>
<dbReference type="Pfam" id="PF09537">
    <property type="entry name" value="DUF2383"/>
    <property type="match status" value="1"/>
</dbReference>
<dbReference type="Proteomes" id="UP000251889">
    <property type="component" value="Unassembled WGS sequence"/>
</dbReference>